<evidence type="ECO:0000259" key="3">
    <source>
        <dbReference type="Pfam" id="PF03070"/>
    </source>
</evidence>
<feature type="active site" description="Proton donor" evidence="2">
    <location>
        <position position="208"/>
    </location>
</feature>
<protein>
    <recommendedName>
        <fullName evidence="1">Aminopyrimidine aminohydrolase</fullName>
        <ecNumber evidence="1">3.5.99.2</ecNumber>
    </recommendedName>
</protein>
<dbReference type="UniPathway" id="UPA00060"/>
<dbReference type="SUPFAM" id="SSF48613">
    <property type="entry name" value="Heme oxygenase-like"/>
    <property type="match status" value="1"/>
</dbReference>
<dbReference type="Proteomes" id="UP000464378">
    <property type="component" value="Chromosome"/>
</dbReference>
<organism evidence="4">
    <name type="scientific">Tuwongella immobilis</name>
    <dbReference type="NCBI Taxonomy" id="692036"/>
    <lineage>
        <taxon>Bacteria</taxon>
        <taxon>Pseudomonadati</taxon>
        <taxon>Planctomycetota</taxon>
        <taxon>Planctomycetia</taxon>
        <taxon>Gemmatales</taxon>
        <taxon>Gemmataceae</taxon>
        <taxon>Tuwongella</taxon>
    </lineage>
</organism>
<reference evidence="4" key="1">
    <citation type="submission" date="2019-04" db="EMBL/GenBank/DDBJ databases">
        <authorList>
            <consortium name="Science for Life Laboratories"/>
        </authorList>
    </citation>
    <scope>NUCLEOTIDE SEQUENCE</scope>
    <source>
        <strain evidence="4">MBLW1</strain>
    </source>
</reference>
<dbReference type="GO" id="GO:0009229">
    <property type="term" value="P:thiamine diphosphate biosynthetic process"/>
    <property type="evidence" value="ECO:0007669"/>
    <property type="project" value="UniProtKB-UniPathway"/>
</dbReference>
<keyword evidence="1" id="KW-0378">Hydrolase</keyword>
<dbReference type="KEGG" id="tim:GMBLW1_20600"/>
<evidence type="ECO:0000313" key="4">
    <source>
        <dbReference type="EMBL" id="VIP01900.1"/>
    </source>
</evidence>
<dbReference type="PANTHER" id="PTHR43198:SF2">
    <property type="entry name" value="SI:CH1073-67J19.1-RELATED"/>
    <property type="match status" value="1"/>
</dbReference>
<dbReference type="NCBIfam" id="TIGR04306">
    <property type="entry name" value="salvage_TenA"/>
    <property type="match status" value="1"/>
</dbReference>
<dbReference type="InterPro" id="IPR004305">
    <property type="entry name" value="Thiaminase-2/PQQC"/>
</dbReference>
<dbReference type="GO" id="GO:0009228">
    <property type="term" value="P:thiamine biosynthetic process"/>
    <property type="evidence" value="ECO:0007669"/>
    <property type="project" value="UniProtKB-KW"/>
</dbReference>
<dbReference type="PIRSF" id="PIRSF003170">
    <property type="entry name" value="Pet18p"/>
    <property type="match status" value="1"/>
</dbReference>
<proteinExistence type="inferred from homology"/>
<sequence>MTERFSQVVRQQADAIWESQHSHPFVRGLGTAELPLPCFQYWLVQDYRFLIDYARLLGLGIARASDLATMTQFAELTRTILSVEMTLHRSYAAQFGISTSQLESTPKSPATQAYTDFLIRTATCADFGELVAALLPCMWGFSEIGQRLAQQPAVPNNPYADWIRTYADPEFAQLAQWCCGLFDRLASEAGESGRLRMAEAFLTSSRLEWWFWDAAWKLETWPI</sequence>
<evidence type="ECO:0000256" key="1">
    <source>
        <dbReference type="PIRNR" id="PIRNR003170"/>
    </source>
</evidence>
<comment type="similarity">
    <text evidence="1">Belongs to the TenA family.</text>
</comment>
<gene>
    <name evidence="4" type="ORF">GMBLW1_20600</name>
</gene>
<dbReference type="InterPro" id="IPR016084">
    <property type="entry name" value="Haem_Oase-like_multi-hlx"/>
</dbReference>
<dbReference type="GO" id="GO:0050334">
    <property type="term" value="F:thiaminase activity"/>
    <property type="evidence" value="ECO:0007669"/>
    <property type="project" value="UniProtKB-UniRule"/>
</dbReference>
<dbReference type="InterPro" id="IPR027574">
    <property type="entry name" value="Thiaminase_II"/>
</dbReference>
<comment type="catalytic activity">
    <reaction evidence="1">
        <text>4-amino-5-aminomethyl-2-methylpyrimidine + H2O = 4-amino-5-hydroxymethyl-2-methylpyrimidine + NH4(+)</text>
        <dbReference type="Rhea" id="RHEA:31799"/>
        <dbReference type="ChEBI" id="CHEBI:15377"/>
        <dbReference type="ChEBI" id="CHEBI:16892"/>
        <dbReference type="ChEBI" id="CHEBI:28938"/>
        <dbReference type="ChEBI" id="CHEBI:63416"/>
        <dbReference type="EC" id="3.5.99.2"/>
    </reaction>
</comment>
<comment type="pathway">
    <text evidence="1">Cofactor biosynthesis; thiamine diphosphate biosynthesis.</text>
</comment>
<dbReference type="EMBL" id="LR586016">
    <property type="protein sequence ID" value="VIP01900.1"/>
    <property type="molecule type" value="Genomic_DNA"/>
</dbReference>
<dbReference type="Gene3D" id="1.20.910.10">
    <property type="entry name" value="Heme oxygenase-like"/>
    <property type="match status" value="1"/>
</dbReference>
<comment type="function">
    <text evidence="1">Catalyzes an amino-pyrimidine hydrolysis reaction at the C5' of the pyrimidine moiety of thiamine compounds, a reaction that is part of a thiamine salvage pathway. Thus, catalyzes the conversion of 4-amino-5-aminomethyl-2-methylpyrimidine to 4-amino-5-hydroxymethyl-2-methylpyrimidine (HMP).</text>
</comment>
<accession>A0A6C2YJZ0</accession>
<dbReference type="Pfam" id="PF03070">
    <property type="entry name" value="TENA_THI-4"/>
    <property type="match status" value="1"/>
</dbReference>
<dbReference type="GO" id="GO:0005829">
    <property type="term" value="C:cytosol"/>
    <property type="evidence" value="ECO:0007669"/>
    <property type="project" value="TreeGrafter"/>
</dbReference>
<dbReference type="InterPro" id="IPR026285">
    <property type="entry name" value="TenA_E"/>
</dbReference>
<evidence type="ECO:0000313" key="5">
    <source>
        <dbReference type="Proteomes" id="UP000464378"/>
    </source>
</evidence>
<evidence type="ECO:0000256" key="2">
    <source>
        <dbReference type="PIRSR" id="PIRSR003170-1"/>
    </source>
</evidence>
<comment type="catalytic activity">
    <reaction evidence="1">
        <text>thiamine + H2O = 5-(2-hydroxyethyl)-4-methylthiazole + 4-amino-5-hydroxymethyl-2-methylpyrimidine + H(+)</text>
        <dbReference type="Rhea" id="RHEA:17509"/>
        <dbReference type="ChEBI" id="CHEBI:15377"/>
        <dbReference type="ChEBI" id="CHEBI:15378"/>
        <dbReference type="ChEBI" id="CHEBI:16892"/>
        <dbReference type="ChEBI" id="CHEBI:17957"/>
        <dbReference type="ChEBI" id="CHEBI:18385"/>
        <dbReference type="EC" id="3.5.99.2"/>
    </reaction>
</comment>
<dbReference type="EC" id="3.5.99.2" evidence="1"/>
<dbReference type="EMBL" id="LR593887">
    <property type="protein sequence ID" value="VTR99788.1"/>
    <property type="molecule type" value="Genomic_DNA"/>
</dbReference>
<dbReference type="InParanoid" id="A0A6C2YJZ0"/>
<dbReference type="InterPro" id="IPR050967">
    <property type="entry name" value="Thiamine_Salvage_TenA"/>
</dbReference>
<dbReference type="RefSeq" id="WP_162657139.1">
    <property type="nucleotide sequence ID" value="NZ_LR593887.1"/>
</dbReference>
<dbReference type="CDD" id="cd19366">
    <property type="entry name" value="TenA_C_BhTenA-like"/>
    <property type="match status" value="1"/>
</dbReference>
<dbReference type="PANTHER" id="PTHR43198">
    <property type="entry name" value="BIFUNCTIONAL TH2 PROTEIN"/>
    <property type="match status" value="1"/>
</dbReference>
<feature type="domain" description="Thiaminase-2/PQQC" evidence="3">
    <location>
        <begin position="11"/>
        <end position="217"/>
    </location>
</feature>
<name>A0A6C2YJZ0_9BACT</name>
<dbReference type="AlphaFoldDB" id="A0A6C2YJZ0"/>
<keyword evidence="1" id="KW-0784">Thiamine biosynthesis</keyword>
<keyword evidence="5" id="KW-1185">Reference proteome</keyword>